<dbReference type="PANTHER" id="PTHR23077:SF27">
    <property type="entry name" value="ATPASE FAMILY GENE 2 PROTEIN HOMOLOG A"/>
    <property type="match status" value="1"/>
</dbReference>
<dbReference type="SUPFAM" id="SSF52540">
    <property type="entry name" value="P-loop containing nucleoside triphosphate hydrolases"/>
    <property type="match status" value="2"/>
</dbReference>
<dbReference type="Proteomes" id="UP000604825">
    <property type="component" value="Unassembled WGS sequence"/>
</dbReference>
<organism evidence="5 6">
    <name type="scientific">Miscanthus lutarioriparius</name>
    <dbReference type="NCBI Taxonomy" id="422564"/>
    <lineage>
        <taxon>Eukaryota</taxon>
        <taxon>Viridiplantae</taxon>
        <taxon>Streptophyta</taxon>
        <taxon>Embryophyta</taxon>
        <taxon>Tracheophyta</taxon>
        <taxon>Spermatophyta</taxon>
        <taxon>Magnoliopsida</taxon>
        <taxon>Liliopsida</taxon>
        <taxon>Poales</taxon>
        <taxon>Poaceae</taxon>
        <taxon>PACMAD clade</taxon>
        <taxon>Panicoideae</taxon>
        <taxon>Andropogonodae</taxon>
        <taxon>Andropogoneae</taxon>
        <taxon>Saccharinae</taxon>
        <taxon>Miscanthus</taxon>
    </lineage>
</organism>
<dbReference type="Pfam" id="PF26429">
    <property type="entry name" value="DPBB_CI111"/>
    <property type="match status" value="1"/>
</dbReference>
<proteinExistence type="predicted"/>
<dbReference type="Pfam" id="PF00004">
    <property type="entry name" value="AAA"/>
    <property type="match status" value="2"/>
</dbReference>
<evidence type="ECO:0000256" key="2">
    <source>
        <dbReference type="ARBA" id="ARBA00022840"/>
    </source>
</evidence>
<dbReference type="InterPro" id="IPR041569">
    <property type="entry name" value="AAA_lid_3"/>
</dbReference>
<feature type="compositionally biased region" description="Basic residues" evidence="3">
    <location>
        <begin position="1"/>
        <end position="12"/>
    </location>
</feature>
<dbReference type="GO" id="GO:0016887">
    <property type="term" value="F:ATP hydrolysis activity"/>
    <property type="evidence" value="ECO:0007669"/>
    <property type="project" value="InterPro"/>
</dbReference>
<protein>
    <recommendedName>
        <fullName evidence="4">AAA+ ATPase domain-containing protein</fullName>
    </recommendedName>
</protein>
<dbReference type="PANTHER" id="PTHR23077">
    <property type="entry name" value="AAA-FAMILY ATPASE"/>
    <property type="match status" value="1"/>
</dbReference>
<feature type="region of interest" description="Disordered" evidence="3">
    <location>
        <begin position="1"/>
        <end position="52"/>
    </location>
</feature>
<dbReference type="InterPro" id="IPR050168">
    <property type="entry name" value="AAA_ATPase_domain"/>
</dbReference>
<feature type="domain" description="AAA+ ATPase" evidence="4">
    <location>
        <begin position="725"/>
        <end position="854"/>
    </location>
</feature>
<evidence type="ECO:0000259" key="4">
    <source>
        <dbReference type="SMART" id="SM00382"/>
    </source>
</evidence>
<evidence type="ECO:0000313" key="5">
    <source>
        <dbReference type="EMBL" id="CAD6254072.1"/>
    </source>
</evidence>
<dbReference type="OrthoDB" id="27435at2759"/>
<feature type="region of interest" description="Disordered" evidence="3">
    <location>
        <begin position="262"/>
        <end position="287"/>
    </location>
</feature>
<dbReference type="InterPro" id="IPR003593">
    <property type="entry name" value="AAA+_ATPase"/>
</dbReference>
<comment type="caution">
    <text evidence="5">The sequence shown here is derived from an EMBL/GenBank/DDBJ whole genome shotgun (WGS) entry which is preliminary data.</text>
</comment>
<accession>A0A811Q4Q3</accession>
<dbReference type="InterPro" id="IPR003959">
    <property type="entry name" value="ATPase_AAA_core"/>
</dbReference>
<name>A0A811Q4Q3_9POAL</name>
<dbReference type="AlphaFoldDB" id="A0A811Q4Q3"/>
<evidence type="ECO:0000256" key="1">
    <source>
        <dbReference type="ARBA" id="ARBA00022741"/>
    </source>
</evidence>
<keyword evidence="6" id="KW-1185">Reference proteome</keyword>
<feature type="compositionally biased region" description="Basic residues" evidence="3">
    <location>
        <begin position="23"/>
        <end position="44"/>
    </location>
</feature>
<dbReference type="PROSITE" id="PS00674">
    <property type="entry name" value="AAA"/>
    <property type="match status" value="1"/>
</dbReference>
<evidence type="ECO:0000256" key="3">
    <source>
        <dbReference type="SAM" id="MobiDB-lite"/>
    </source>
</evidence>
<dbReference type="Gene3D" id="3.40.50.300">
    <property type="entry name" value="P-loop containing nucleotide triphosphate hydrolases"/>
    <property type="match status" value="2"/>
</dbReference>
<dbReference type="GO" id="GO:0005524">
    <property type="term" value="F:ATP binding"/>
    <property type="evidence" value="ECO:0007669"/>
    <property type="project" value="UniProtKB-KW"/>
</dbReference>
<feature type="domain" description="AAA+ ATPase" evidence="4">
    <location>
        <begin position="416"/>
        <end position="550"/>
    </location>
</feature>
<reference evidence="5" key="1">
    <citation type="submission" date="2020-10" db="EMBL/GenBank/DDBJ databases">
        <authorList>
            <person name="Han B."/>
            <person name="Lu T."/>
            <person name="Zhao Q."/>
            <person name="Huang X."/>
            <person name="Zhao Y."/>
        </authorList>
    </citation>
    <scope>NUCLEOTIDE SEQUENCE</scope>
</reference>
<keyword evidence="1" id="KW-0547">Nucleotide-binding</keyword>
<keyword evidence="2" id="KW-0067">ATP-binding</keyword>
<dbReference type="SMART" id="SM00382">
    <property type="entry name" value="AAA"/>
    <property type="match status" value="2"/>
</dbReference>
<gene>
    <name evidence="5" type="ORF">NCGR_LOCUS37681</name>
</gene>
<sequence>MPPSKGKNKHPSASHASPSLLPRFRKHRRRERRRPPIHCRRRRSSSGVPGARSSRRRWMLFWHRRQSGPQGREPRVTPMNSKVSKALADKWTTHPWDPGGRPDDVYKFQEYELWRRKKIEKTGKVSLISSSSYQLDAFPLVNLFEECNRFFDLDLDNDLLYGEAGKNFVVSTVLPLREVPKNGIKLSWDLACVLGHPLVGRLLFISPLCTLQAPKRSDDIHILRVMKCKNLYLSLVPPNVGSSNGIESESDYQPERSAMVMETPKRGPSTPVHKKESHHFASNSGSSMCLDPTTARSALADEKVNELLQTSAVLWLNGRHLLKGNFVPLSVCGKLSLFVVMGAEPDSSSQDVLCEKGNTLSNAEDSTKSGETPVLFLVDGTTKVRLSDSVFTKQLGSDKPGLPSELYEYDDKRNEDFNHASTLGGLSKESATIKGIISFSLADQIGLPRGQPTINGPEIISHYYGESEQSLYDVFSSAKQAAPAVIFIDELDAIAPSRKDGSEELSIRMDEIGPSDRVLLIAATNRPDSIDPALRRPGRLDKEIEIGVPSLGQRMDILRCLLIGVHHSLSNEELESVALATHGFVGADLAALCNEAALSALWRYISLKENSTQQLGHPGCSFDKCNSQDTEDPSTLSASFSQLTMSSDDVACMKGDEIPLLVTIKYFDKAKTKVRPSAMREVILELPKVRWEDVGGQFSVKEQLIEAIQLPQKCPEAFEHLGIQPPRGLLMIGPSGCSKTLMARAAASEAKLNFLAVKGPELFSKWVGDSEKAVRSLFAKARANAPAILFFDEIDGLAVTHGNKMMARLLLIGSSVSCLWKWMLLSISTQSIEICANNRLIILVARVLDVQPPNEADRADIFRIHTRSMPCSADMNLNELARLSEGYTGADIKLICREAAVDERFDIQEVAMRPFQVCNQQNKTIRCQVFPRTCKAIPQIVDFTEEAVILRKLGGLRNG</sequence>
<dbReference type="Pfam" id="PF17862">
    <property type="entry name" value="AAA_lid_3"/>
    <property type="match status" value="2"/>
</dbReference>
<dbReference type="Gene3D" id="1.10.8.60">
    <property type="match status" value="2"/>
</dbReference>
<feature type="compositionally biased region" description="Low complexity" evidence="3">
    <location>
        <begin position="13"/>
        <end position="22"/>
    </location>
</feature>
<dbReference type="InterPro" id="IPR058958">
    <property type="entry name" value="DPBB_CI111"/>
</dbReference>
<evidence type="ECO:0000313" key="6">
    <source>
        <dbReference type="Proteomes" id="UP000604825"/>
    </source>
</evidence>
<dbReference type="GO" id="GO:0009507">
    <property type="term" value="C:chloroplast"/>
    <property type="evidence" value="ECO:0007669"/>
    <property type="project" value="TreeGrafter"/>
</dbReference>
<dbReference type="EMBL" id="CAJGYO010000009">
    <property type="protein sequence ID" value="CAD6254072.1"/>
    <property type="molecule type" value="Genomic_DNA"/>
</dbReference>
<dbReference type="InterPro" id="IPR003960">
    <property type="entry name" value="ATPase_AAA_CS"/>
</dbReference>
<dbReference type="InterPro" id="IPR027417">
    <property type="entry name" value="P-loop_NTPase"/>
</dbReference>